<comment type="caution">
    <text evidence="8">The sequence shown here is derived from an EMBL/GenBank/DDBJ whole genome shotgun (WGS) entry which is preliminary data.</text>
</comment>
<gene>
    <name evidence="8" type="ORF">FCL40_08125</name>
</gene>
<dbReference type="Proteomes" id="UP000305674">
    <property type="component" value="Unassembled WGS sequence"/>
</dbReference>
<dbReference type="EMBL" id="SWCI01000004">
    <property type="protein sequence ID" value="TKB49504.1"/>
    <property type="molecule type" value="Genomic_DNA"/>
</dbReference>
<keyword evidence="2" id="KW-0479">Metal-binding</keyword>
<keyword evidence="4 6" id="KW-0862">Zinc</keyword>
<keyword evidence="3 6" id="KW-0378">Hydrolase</keyword>
<dbReference type="AlphaFoldDB" id="A0A4V5NX48"/>
<evidence type="ECO:0000256" key="5">
    <source>
        <dbReference type="ARBA" id="ARBA00023049"/>
    </source>
</evidence>
<feature type="domain" description="Peptidase M48" evidence="7">
    <location>
        <begin position="57"/>
        <end position="239"/>
    </location>
</feature>
<dbReference type="OrthoDB" id="9810445at2"/>
<comment type="similarity">
    <text evidence="6">Belongs to the peptidase M48 family.</text>
</comment>
<sequence>MIAALAILGLLTSCATHRSPTGRDQMLLFSPQEMAQMGDQSFAQIKQKETIATDRTTNAYVRCVADGIITALGDDPAAWEVVVFDSEQVNAFALPGKHIGVYTGLLEVATSQDQLAAVVGHEVAHVLARHSNERVSRSQLSNAGLQIADIFLKGNANRDIYMAGLGLGVQVGITLPYGRTQESEADVMGTELMARAGFNPAEAVTLWHNMGEASTGNAPPQLLSTHPSHSTRIGDLKELQPQVQPLYQRARGQGITPRCKR</sequence>
<dbReference type="InterPro" id="IPR051156">
    <property type="entry name" value="Mito/Outer_Membr_Metalloprot"/>
</dbReference>
<evidence type="ECO:0000313" key="8">
    <source>
        <dbReference type="EMBL" id="TKB49504.1"/>
    </source>
</evidence>
<evidence type="ECO:0000256" key="2">
    <source>
        <dbReference type="ARBA" id="ARBA00022723"/>
    </source>
</evidence>
<dbReference type="GO" id="GO:0016020">
    <property type="term" value="C:membrane"/>
    <property type="evidence" value="ECO:0007669"/>
    <property type="project" value="TreeGrafter"/>
</dbReference>
<evidence type="ECO:0000256" key="6">
    <source>
        <dbReference type="RuleBase" id="RU003983"/>
    </source>
</evidence>
<accession>A0A4V5NX48</accession>
<name>A0A4V5NX48_9GAMM</name>
<evidence type="ECO:0000313" key="9">
    <source>
        <dbReference type="Proteomes" id="UP000305674"/>
    </source>
</evidence>
<evidence type="ECO:0000256" key="1">
    <source>
        <dbReference type="ARBA" id="ARBA00022670"/>
    </source>
</evidence>
<dbReference type="GO" id="GO:0004222">
    <property type="term" value="F:metalloendopeptidase activity"/>
    <property type="evidence" value="ECO:0007669"/>
    <property type="project" value="InterPro"/>
</dbReference>
<dbReference type="CDD" id="cd07331">
    <property type="entry name" value="M48C_Oma1_like"/>
    <property type="match status" value="1"/>
</dbReference>
<dbReference type="InterPro" id="IPR001915">
    <property type="entry name" value="Peptidase_M48"/>
</dbReference>
<keyword evidence="5 6" id="KW-0482">Metalloprotease</keyword>
<evidence type="ECO:0000256" key="3">
    <source>
        <dbReference type="ARBA" id="ARBA00022801"/>
    </source>
</evidence>
<evidence type="ECO:0000256" key="4">
    <source>
        <dbReference type="ARBA" id="ARBA00022833"/>
    </source>
</evidence>
<protein>
    <submittedName>
        <fullName evidence="8">M48 family metallopeptidase</fullName>
    </submittedName>
</protein>
<dbReference type="PANTHER" id="PTHR22726:SF24">
    <property type="entry name" value="M48 FAMILY METALLOPEPTIDASE"/>
    <property type="match status" value="1"/>
</dbReference>
<keyword evidence="1 6" id="KW-0645">Protease</keyword>
<organism evidence="8 9">
    <name type="scientific">Ferrimonas sediminicola</name>
    <dbReference type="NCBI Taxonomy" id="2569538"/>
    <lineage>
        <taxon>Bacteria</taxon>
        <taxon>Pseudomonadati</taxon>
        <taxon>Pseudomonadota</taxon>
        <taxon>Gammaproteobacteria</taxon>
        <taxon>Alteromonadales</taxon>
        <taxon>Ferrimonadaceae</taxon>
        <taxon>Ferrimonas</taxon>
    </lineage>
</organism>
<keyword evidence="9" id="KW-1185">Reference proteome</keyword>
<dbReference type="Gene3D" id="3.30.2010.10">
    <property type="entry name" value="Metalloproteases ('zincins'), catalytic domain"/>
    <property type="match status" value="1"/>
</dbReference>
<dbReference type="GO" id="GO:0046872">
    <property type="term" value="F:metal ion binding"/>
    <property type="evidence" value="ECO:0007669"/>
    <property type="project" value="UniProtKB-KW"/>
</dbReference>
<dbReference type="GO" id="GO:0051603">
    <property type="term" value="P:proteolysis involved in protein catabolic process"/>
    <property type="evidence" value="ECO:0007669"/>
    <property type="project" value="TreeGrafter"/>
</dbReference>
<comment type="cofactor">
    <cofactor evidence="6">
        <name>Zn(2+)</name>
        <dbReference type="ChEBI" id="CHEBI:29105"/>
    </cofactor>
    <text evidence="6">Binds 1 zinc ion per subunit.</text>
</comment>
<reference evidence="8 9" key="1">
    <citation type="submission" date="2019-04" db="EMBL/GenBank/DDBJ databases">
        <authorList>
            <person name="Hwang J.C."/>
        </authorList>
    </citation>
    <scope>NUCLEOTIDE SEQUENCE [LARGE SCALE GENOMIC DNA]</scope>
    <source>
        <strain evidence="8 9">IMCC35001</strain>
    </source>
</reference>
<proteinExistence type="inferred from homology"/>
<evidence type="ECO:0000259" key="7">
    <source>
        <dbReference type="Pfam" id="PF01435"/>
    </source>
</evidence>
<dbReference type="PANTHER" id="PTHR22726">
    <property type="entry name" value="METALLOENDOPEPTIDASE OMA1"/>
    <property type="match status" value="1"/>
</dbReference>
<dbReference type="Pfam" id="PF01435">
    <property type="entry name" value="Peptidase_M48"/>
    <property type="match status" value="1"/>
</dbReference>